<evidence type="ECO:0000256" key="13">
    <source>
        <dbReference type="ARBA" id="ARBA00048798"/>
    </source>
</evidence>
<evidence type="ECO:0000313" key="17">
    <source>
        <dbReference type="EMBL" id="MBX8632218.1"/>
    </source>
</evidence>
<evidence type="ECO:0000256" key="6">
    <source>
        <dbReference type="ARBA" id="ARBA00009320"/>
    </source>
</evidence>
<dbReference type="InterPro" id="IPR043131">
    <property type="entry name" value="BCAT-like_N"/>
</dbReference>
<dbReference type="GO" id="GO:0004084">
    <property type="term" value="F:branched-chain-amino-acid transaminase activity"/>
    <property type="evidence" value="ECO:0007669"/>
    <property type="project" value="UniProtKB-EC"/>
</dbReference>
<dbReference type="PANTHER" id="PTHR42743:SF4">
    <property type="entry name" value="BRANCHED-CHAIN-AMINO-ACID AMINOTRANSFERASE-RELATED"/>
    <property type="match status" value="1"/>
</dbReference>
<dbReference type="SUPFAM" id="SSF56752">
    <property type="entry name" value="D-aminoacid aminotransferase-like PLP-dependent enzymes"/>
    <property type="match status" value="1"/>
</dbReference>
<keyword evidence="7 16" id="KW-0032">Aminotransferase</keyword>
<sequence length="307" mass="33919">MSQKENIVLLNGKYVSWKDARIHVSTHGLLYGSGVFEGIRGYQDRSKAQVNIFRLREHVERIYRNASILRLKPPVTADEFSDGIVEVVRRNGFQTDVYIRPMIYFGEGGIGIKPKGHSTDYFIFATEFGNYFGEPRPLNVCVSSWVRGTNNSMPPSAKISGSYVNSMLASVDAMEAGFDEALMLTHNGYVSEGSGENVFIVKGGKLITPPVSADILEGITRDSVMRLAADSGIQVIERDISRTELYTCDEMFLCGTAAQITPVGSVDRRTISNGAAGEITSRLMRAFESAARGAEKRYADWLTPVYE</sequence>
<keyword evidence="8 16" id="KW-0028">Amino-acid biosynthesis</keyword>
<evidence type="ECO:0000256" key="14">
    <source>
        <dbReference type="ARBA" id="ARBA00049229"/>
    </source>
</evidence>
<evidence type="ECO:0000313" key="19">
    <source>
        <dbReference type="Proteomes" id="UP000750197"/>
    </source>
</evidence>
<dbReference type="PANTHER" id="PTHR42743">
    <property type="entry name" value="AMINO-ACID AMINOTRANSFERASE"/>
    <property type="match status" value="1"/>
</dbReference>
<evidence type="ECO:0000256" key="12">
    <source>
        <dbReference type="ARBA" id="ARBA00048212"/>
    </source>
</evidence>
<evidence type="ECO:0000256" key="16">
    <source>
        <dbReference type="RuleBase" id="RU364094"/>
    </source>
</evidence>
<protein>
    <recommendedName>
        <fullName evidence="16">Branched-chain-amino-acid aminotransferase</fullName>
        <shortName evidence="16">BCAT</shortName>
        <ecNumber evidence="16">2.6.1.42</ecNumber>
    </recommendedName>
</protein>
<name>A0A8J7YQX7_9ARCH</name>
<evidence type="ECO:0000256" key="5">
    <source>
        <dbReference type="ARBA" id="ARBA00005072"/>
    </source>
</evidence>
<comment type="function">
    <text evidence="2 16">Acts on leucine, isoleucine and valine.</text>
</comment>
<evidence type="ECO:0000256" key="7">
    <source>
        <dbReference type="ARBA" id="ARBA00022576"/>
    </source>
</evidence>
<evidence type="ECO:0000256" key="1">
    <source>
        <dbReference type="ARBA" id="ARBA00001933"/>
    </source>
</evidence>
<evidence type="ECO:0000256" key="2">
    <source>
        <dbReference type="ARBA" id="ARBA00003109"/>
    </source>
</evidence>
<evidence type="ECO:0000313" key="18">
    <source>
        <dbReference type="EMBL" id="MBX8644865.1"/>
    </source>
</evidence>
<dbReference type="CDD" id="cd01557">
    <property type="entry name" value="BCAT_beta_family"/>
    <property type="match status" value="1"/>
</dbReference>
<dbReference type="EMBL" id="JAHEAC010000114">
    <property type="protein sequence ID" value="MBX8644865.1"/>
    <property type="molecule type" value="Genomic_DNA"/>
</dbReference>
<evidence type="ECO:0000256" key="3">
    <source>
        <dbReference type="ARBA" id="ARBA00004824"/>
    </source>
</evidence>
<dbReference type="PROSITE" id="PS00770">
    <property type="entry name" value="AA_TRANSFER_CLASS_4"/>
    <property type="match status" value="1"/>
</dbReference>
<comment type="caution">
    <text evidence="18">The sequence shown here is derived from an EMBL/GenBank/DDBJ whole genome shotgun (WGS) entry which is preliminary data.</text>
</comment>
<accession>A0A8J7YQX7</accession>
<dbReference type="AlphaFoldDB" id="A0A8J7YQX7"/>
<proteinExistence type="inferred from homology"/>
<evidence type="ECO:0000256" key="11">
    <source>
        <dbReference type="ARBA" id="ARBA00023304"/>
    </source>
</evidence>
<dbReference type="InterPro" id="IPR001544">
    <property type="entry name" value="Aminotrans_IV"/>
</dbReference>
<comment type="catalytic activity">
    <reaction evidence="13 16">
        <text>L-isoleucine + 2-oxoglutarate = (S)-3-methyl-2-oxopentanoate + L-glutamate</text>
        <dbReference type="Rhea" id="RHEA:24801"/>
        <dbReference type="ChEBI" id="CHEBI:16810"/>
        <dbReference type="ChEBI" id="CHEBI:29985"/>
        <dbReference type="ChEBI" id="CHEBI:35146"/>
        <dbReference type="ChEBI" id="CHEBI:58045"/>
        <dbReference type="EC" id="2.6.1.42"/>
    </reaction>
</comment>
<keyword evidence="11 16" id="KW-0100">Branched-chain amino acid biosynthesis</keyword>
<dbReference type="GO" id="GO:0009097">
    <property type="term" value="P:isoleucine biosynthetic process"/>
    <property type="evidence" value="ECO:0007669"/>
    <property type="project" value="UniProtKB-UniPathway"/>
</dbReference>
<dbReference type="InterPro" id="IPR043132">
    <property type="entry name" value="BCAT-like_C"/>
</dbReference>
<keyword evidence="9 16" id="KW-0808">Transferase</keyword>
<reference evidence="18" key="1">
    <citation type="submission" date="2021-05" db="EMBL/GenBank/DDBJ databases">
        <title>Genomic insights into ecological role and evolution of a novel Thermoplasmata order Candidatus Sysuiplasmatales.</title>
        <authorList>
            <person name="Yuan Y."/>
        </authorList>
    </citation>
    <scope>NUCLEOTIDE SEQUENCE</scope>
    <source>
        <strain evidence="18">TUT19-bin139</strain>
        <strain evidence="17">YP2-bin.285</strain>
    </source>
</reference>
<dbReference type="Proteomes" id="UP000750197">
    <property type="component" value="Unassembled WGS sequence"/>
</dbReference>
<comment type="cofactor">
    <cofactor evidence="1 16">
        <name>pyridoxal 5'-phosphate</name>
        <dbReference type="ChEBI" id="CHEBI:597326"/>
    </cofactor>
</comment>
<dbReference type="Gene3D" id="3.30.470.10">
    <property type="match status" value="1"/>
</dbReference>
<comment type="pathway">
    <text evidence="3 16">Amino-acid biosynthesis; L-isoleucine biosynthesis; L-isoleucine from 2-oxobutanoate: step 4/4.</text>
</comment>
<comment type="catalytic activity">
    <reaction evidence="12 16">
        <text>L-valine + 2-oxoglutarate = 3-methyl-2-oxobutanoate + L-glutamate</text>
        <dbReference type="Rhea" id="RHEA:24813"/>
        <dbReference type="ChEBI" id="CHEBI:11851"/>
        <dbReference type="ChEBI" id="CHEBI:16810"/>
        <dbReference type="ChEBI" id="CHEBI:29985"/>
        <dbReference type="ChEBI" id="CHEBI:57762"/>
        <dbReference type="EC" id="2.6.1.42"/>
    </reaction>
</comment>
<dbReference type="GO" id="GO:0009099">
    <property type="term" value="P:L-valine biosynthetic process"/>
    <property type="evidence" value="ECO:0007669"/>
    <property type="project" value="UniProtKB-UniPathway"/>
</dbReference>
<comment type="catalytic activity">
    <reaction evidence="14 16">
        <text>L-leucine + 2-oxoglutarate = 4-methyl-2-oxopentanoate + L-glutamate</text>
        <dbReference type="Rhea" id="RHEA:18321"/>
        <dbReference type="ChEBI" id="CHEBI:16810"/>
        <dbReference type="ChEBI" id="CHEBI:17865"/>
        <dbReference type="ChEBI" id="CHEBI:29985"/>
        <dbReference type="ChEBI" id="CHEBI:57427"/>
        <dbReference type="EC" id="2.6.1.42"/>
    </reaction>
</comment>
<keyword evidence="10 16" id="KW-0663">Pyridoxal phosphate</keyword>
<evidence type="ECO:0000256" key="8">
    <source>
        <dbReference type="ARBA" id="ARBA00022605"/>
    </source>
</evidence>
<dbReference type="NCBIfam" id="TIGR01122">
    <property type="entry name" value="ilvE_I"/>
    <property type="match status" value="1"/>
</dbReference>
<dbReference type="InterPro" id="IPR033939">
    <property type="entry name" value="BCAT_family"/>
</dbReference>
<dbReference type="GO" id="GO:0009098">
    <property type="term" value="P:L-leucine biosynthetic process"/>
    <property type="evidence" value="ECO:0007669"/>
    <property type="project" value="UniProtKB-UniPathway"/>
</dbReference>
<dbReference type="UniPathway" id="UPA00048">
    <property type="reaction ID" value="UER00073"/>
</dbReference>
<dbReference type="FunFam" id="3.20.10.10:FF:000002">
    <property type="entry name" value="D-alanine aminotransferase"/>
    <property type="match status" value="1"/>
</dbReference>
<dbReference type="UniPathway" id="UPA00049">
    <property type="reaction ID" value="UER00062"/>
</dbReference>
<dbReference type="EC" id="2.6.1.42" evidence="16"/>
<gene>
    <name evidence="16" type="primary">ilvE</name>
    <name evidence="17" type="ORF">J9259_06855</name>
    <name evidence="18" type="ORF">KIY12_09145</name>
</gene>
<dbReference type="Pfam" id="PF01063">
    <property type="entry name" value="Aminotran_4"/>
    <property type="match status" value="1"/>
</dbReference>
<evidence type="ECO:0000256" key="15">
    <source>
        <dbReference type="RuleBase" id="RU004106"/>
    </source>
</evidence>
<organism evidence="18 19">
    <name type="scientific">Candidatus Sysuiplasma superficiale</name>
    <dbReference type="NCBI Taxonomy" id="2823368"/>
    <lineage>
        <taxon>Archaea</taxon>
        <taxon>Methanobacteriati</taxon>
        <taxon>Thermoplasmatota</taxon>
        <taxon>Thermoplasmata</taxon>
        <taxon>Candidatus Sysuiplasmatales</taxon>
        <taxon>Candidatus Sysuiplasmataceae</taxon>
        <taxon>Candidatus Sysuiplasma</taxon>
    </lineage>
</organism>
<dbReference type="InterPro" id="IPR050571">
    <property type="entry name" value="Class-IV_PLP-Dep_Aminotrnsfr"/>
</dbReference>
<dbReference type="InterPro" id="IPR018300">
    <property type="entry name" value="Aminotrans_IV_CS"/>
</dbReference>
<dbReference type="Proteomes" id="UP000716004">
    <property type="component" value="Unassembled WGS sequence"/>
</dbReference>
<comment type="pathway">
    <text evidence="5 16">Amino-acid biosynthesis; L-leucine biosynthesis; L-leucine from 3-methyl-2-oxobutanoate: step 4/4.</text>
</comment>
<dbReference type="NCBIfam" id="NF005146">
    <property type="entry name" value="PRK06606.1"/>
    <property type="match status" value="1"/>
</dbReference>
<evidence type="ECO:0000256" key="9">
    <source>
        <dbReference type="ARBA" id="ARBA00022679"/>
    </source>
</evidence>
<dbReference type="InterPro" id="IPR005785">
    <property type="entry name" value="B_amino_transI"/>
</dbReference>
<dbReference type="EMBL" id="JAGVSJ010000018">
    <property type="protein sequence ID" value="MBX8632218.1"/>
    <property type="molecule type" value="Genomic_DNA"/>
</dbReference>
<comment type="pathway">
    <text evidence="4 16">Amino-acid biosynthesis; L-valine biosynthesis; L-valine from pyruvate: step 4/4.</text>
</comment>
<dbReference type="Gene3D" id="3.20.10.10">
    <property type="entry name" value="D-amino Acid Aminotransferase, subunit A, domain 2"/>
    <property type="match status" value="1"/>
</dbReference>
<dbReference type="InterPro" id="IPR036038">
    <property type="entry name" value="Aminotransferase-like"/>
</dbReference>
<comment type="similarity">
    <text evidence="6 15">Belongs to the class-IV pyridoxal-phosphate-dependent aminotransferase family.</text>
</comment>
<evidence type="ECO:0000256" key="4">
    <source>
        <dbReference type="ARBA" id="ARBA00004931"/>
    </source>
</evidence>
<evidence type="ECO:0000256" key="10">
    <source>
        <dbReference type="ARBA" id="ARBA00022898"/>
    </source>
</evidence>
<dbReference type="UniPathway" id="UPA00047">
    <property type="reaction ID" value="UER00058"/>
</dbReference>